<dbReference type="EMBL" id="MPUH01000070">
    <property type="protein sequence ID" value="OMJ91983.1"/>
    <property type="molecule type" value="Genomic_DNA"/>
</dbReference>
<dbReference type="InterPro" id="IPR002048">
    <property type="entry name" value="EF_hand_dom"/>
</dbReference>
<keyword evidence="4" id="KW-0106">Calcium</keyword>
<dbReference type="InterPro" id="IPR018247">
    <property type="entry name" value="EF_Hand_1_Ca_BS"/>
</dbReference>
<dbReference type="CDD" id="cd00051">
    <property type="entry name" value="EFh"/>
    <property type="match status" value="1"/>
</dbReference>
<dbReference type="FunFam" id="1.10.238.10:FF:000001">
    <property type="entry name" value="Calmodulin 1"/>
    <property type="match status" value="1"/>
</dbReference>
<proteinExistence type="predicted"/>
<keyword evidence="2" id="KW-0479">Metal-binding</keyword>
<dbReference type="Gene3D" id="3.40.33.10">
    <property type="entry name" value="CAP"/>
    <property type="match status" value="1"/>
</dbReference>
<dbReference type="PANTHER" id="PTHR23048:SF0">
    <property type="entry name" value="CALMODULIN LIKE 3"/>
    <property type="match status" value="1"/>
</dbReference>
<dbReference type="GO" id="GO:0005509">
    <property type="term" value="F:calcium ion binding"/>
    <property type="evidence" value="ECO:0007669"/>
    <property type="project" value="InterPro"/>
</dbReference>
<dbReference type="PROSITE" id="PS00018">
    <property type="entry name" value="EF_HAND_1"/>
    <property type="match status" value="2"/>
</dbReference>
<sequence length="640" mass="72452">MSIILSKEILSELNQCRTNPRRYSAKLTNILKFYTGNTYEKPGKNPIETKEGSSNVISLIKYLKTVRPSPPLKWSPALYEAAKAQVESHGPQGLINTTTSKDELIESLNYYCKCSGQIGENIDYSNDTPEDIVMSLLIDDGCFARYKRLNIMKKDHRFVGAAIGPHAIYGHMCTMIFAETVFDDNETEGVSNMTMDLDEIKDMRIRGNEPKSEISQTLDFSQAEIFINKCDISDNSYQESLSKKNTQSIGGLSEENKRENQQKGFFNQSDDSESVSKDFHKELALVIEEPSYFSHDSLKLEYTNEISNLSVFQKDPTTIVNRNNMQDIPEESDIVSLSLSKTEIVDESPEPVIKYMPKSKPPLNPKSKEKKDEFVVSNFERSELSKDAVVEIKDLFDLYDTSGSGFLDANALKAMKEQLSEGSGSGVVQVIMNIEPEAAGTLNFENFVDLYVKELGNSVSKQESLSLLKNTTSKNSMYSQVKKFDPTLYMRPEFSRKDVLDIKQAFDMFDRDNTGTISPSDMKLYLKKQGLESKNPTVFHMINNLKTDDLEKVNFGEFLDLLASEGVDYNSAEEIQKLFSIFDVDKTGFIELSNLRRIVKEVGEALEEADIIELLRKSDLDGDGRVSFQDLYNIMNKRIF</sequence>
<dbReference type="Gene3D" id="1.10.238.10">
    <property type="entry name" value="EF-hand"/>
    <property type="match status" value="3"/>
</dbReference>
<evidence type="ECO:0000256" key="3">
    <source>
        <dbReference type="ARBA" id="ARBA00022737"/>
    </source>
</evidence>
<feature type="domain" description="EF-hand" evidence="7">
    <location>
        <begin position="570"/>
        <end position="605"/>
    </location>
</feature>
<name>A0A1R2CSN8_9CILI</name>
<evidence type="ECO:0000259" key="7">
    <source>
        <dbReference type="PROSITE" id="PS50222"/>
    </source>
</evidence>
<organism evidence="8 9">
    <name type="scientific">Stentor coeruleus</name>
    <dbReference type="NCBI Taxonomy" id="5963"/>
    <lineage>
        <taxon>Eukaryota</taxon>
        <taxon>Sar</taxon>
        <taxon>Alveolata</taxon>
        <taxon>Ciliophora</taxon>
        <taxon>Postciliodesmatophora</taxon>
        <taxon>Heterotrichea</taxon>
        <taxon>Heterotrichida</taxon>
        <taxon>Stentoridae</taxon>
        <taxon>Stentor</taxon>
    </lineage>
</organism>
<comment type="caution">
    <text evidence="8">The sequence shown here is derived from an EMBL/GenBank/DDBJ whole genome shotgun (WGS) entry which is preliminary data.</text>
</comment>
<protein>
    <recommendedName>
        <fullName evidence="1">Calmodulin</fullName>
    </recommendedName>
</protein>
<feature type="domain" description="EF-hand" evidence="7">
    <location>
        <begin position="497"/>
        <end position="532"/>
    </location>
</feature>
<evidence type="ECO:0000256" key="6">
    <source>
        <dbReference type="SAM" id="MobiDB-lite"/>
    </source>
</evidence>
<feature type="region of interest" description="Disordered" evidence="6">
    <location>
        <begin position="241"/>
        <end position="273"/>
    </location>
</feature>
<dbReference type="PANTHER" id="PTHR23048">
    <property type="entry name" value="MYOSIN LIGHT CHAIN 1, 3"/>
    <property type="match status" value="1"/>
</dbReference>
<evidence type="ECO:0000256" key="4">
    <source>
        <dbReference type="ARBA" id="ARBA00022837"/>
    </source>
</evidence>
<evidence type="ECO:0000256" key="1">
    <source>
        <dbReference type="ARBA" id="ARBA00020786"/>
    </source>
</evidence>
<keyword evidence="5" id="KW-0007">Acetylation</keyword>
<feature type="domain" description="EF-hand" evidence="7">
    <location>
        <begin position="606"/>
        <end position="640"/>
    </location>
</feature>
<dbReference type="InterPro" id="IPR011992">
    <property type="entry name" value="EF-hand-dom_pair"/>
</dbReference>
<gene>
    <name evidence="8" type="ORF">SteCoe_5297</name>
</gene>
<dbReference type="SUPFAM" id="SSF47473">
    <property type="entry name" value="EF-hand"/>
    <property type="match status" value="2"/>
</dbReference>
<accession>A0A1R2CSN8</accession>
<dbReference type="InterPro" id="IPR035940">
    <property type="entry name" value="CAP_sf"/>
</dbReference>
<dbReference type="CDD" id="cd05379">
    <property type="entry name" value="CAP_bacterial"/>
    <property type="match status" value="1"/>
</dbReference>
<dbReference type="GO" id="GO:0016460">
    <property type="term" value="C:myosin II complex"/>
    <property type="evidence" value="ECO:0007669"/>
    <property type="project" value="TreeGrafter"/>
</dbReference>
<dbReference type="AlphaFoldDB" id="A0A1R2CSN8"/>
<keyword evidence="9" id="KW-1185">Reference proteome</keyword>
<evidence type="ECO:0000256" key="5">
    <source>
        <dbReference type="ARBA" id="ARBA00022990"/>
    </source>
</evidence>
<dbReference type="Proteomes" id="UP000187209">
    <property type="component" value="Unassembled WGS sequence"/>
</dbReference>
<dbReference type="Pfam" id="PF13499">
    <property type="entry name" value="EF-hand_7"/>
    <property type="match status" value="2"/>
</dbReference>
<dbReference type="OrthoDB" id="6572480at2759"/>
<evidence type="ECO:0000313" key="9">
    <source>
        <dbReference type="Proteomes" id="UP000187209"/>
    </source>
</evidence>
<evidence type="ECO:0000256" key="2">
    <source>
        <dbReference type="ARBA" id="ARBA00022723"/>
    </source>
</evidence>
<keyword evidence="3" id="KW-0677">Repeat</keyword>
<dbReference type="SMART" id="SM00054">
    <property type="entry name" value="EFh"/>
    <property type="match status" value="5"/>
</dbReference>
<evidence type="ECO:0000313" key="8">
    <source>
        <dbReference type="EMBL" id="OMJ91983.1"/>
    </source>
</evidence>
<dbReference type="InterPro" id="IPR014044">
    <property type="entry name" value="CAP_dom"/>
</dbReference>
<dbReference type="PROSITE" id="PS50222">
    <property type="entry name" value="EF_HAND_2"/>
    <property type="match status" value="4"/>
</dbReference>
<dbReference type="Pfam" id="PF00188">
    <property type="entry name" value="CAP"/>
    <property type="match status" value="1"/>
</dbReference>
<feature type="compositionally biased region" description="Polar residues" evidence="6">
    <location>
        <begin position="241"/>
        <end position="250"/>
    </location>
</feature>
<feature type="domain" description="EF-hand" evidence="7">
    <location>
        <begin position="387"/>
        <end position="422"/>
    </location>
</feature>
<reference evidence="8 9" key="1">
    <citation type="submission" date="2016-11" db="EMBL/GenBank/DDBJ databases">
        <title>The macronuclear genome of Stentor coeruleus: a giant cell with tiny introns.</title>
        <authorList>
            <person name="Slabodnick M."/>
            <person name="Ruby J.G."/>
            <person name="Reiff S.B."/>
            <person name="Swart E.C."/>
            <person name="Gosai S."/>
            <person name="Prabakaran S."/>
            <person name="Witkowska E."/>
            <person name="Larue G.E."/>
            <person name="Fisher S."/>
            <person name="Freeman R.M."/>
            <person name="Gunawardena J."/>
            <person name="Chu W."/>
            <person name="Stover N.A."/>
            <person name="Gregory B.D."/>
            <person name="Nowacki M."/>
            <person name="Derisi J."/>
            <person name="Roy S.W."/>
            <person name="Marshall W.F."/>
            <person name="Sood P."/>
        </authorList>
    </citation>
    <scope>NUCLEOTIDE SEQUENCE [LARGE SCALE GENOMIC DNA]</scope>
    <source>
        <strain evidence="8">WM001</strain>
    </source>
</reference>
<dbReference type="InterPro" id="IPR050230">
    <property type="entry name" value="CALM/Myosin/TropC-like"/>
</dbReference>